<evidence type="ECO:0000313" key="3">
    <source>
        <dbReference type="Proteomes" id="UP000640335"/>
    </source>
</evidence>
<dbReference type="PANTHER" id="PTHR43236:SF1">
    <property type="entry name" value="BLL7220 PROTEIN"/>
    <property type="match status" value="1"/>
</dbReference>
<dbReference type="PANTHER" id="PTHR43236">
    <property type="entry name" value="ANTITOXIN HIGA1"/>
    <property type="match status" value="1"/>
</dbReference>
<organism evidence="2 3">
    <name type="scientific">Clostridium gallinarum</name>
    <dbReference type="NCBI Taxonomy" id="2762246"/>
    <lineage>
        <taxon>Bacteria</taxon>
        <taxon>Bacillati</taxon>
        <taxon>Bacillota</taxon>
        <taxon>Clostridia</taxon>
        <taxon>Eubacteriales</taxon>
        <taxon>Clostridiaceae</taxon>
        <taxon>Clostridium</taxon>
    </lineage>
</organism>
<sequence length="259" mass="29844">MYNYPEQYAQDIISSFNLTPPIDLSKICEKLDIKVNYEPLGSMEALLIVSPGKRNIIIDNSRNMYRLRERFTIAHEIGHYIIPWHENLQQCDKIVDFKSENTIECEANNFASELLVPQSSLLGDIKDKKVTLALIKELAEKYDVSLVVMARRILEYSDSQSVALIYYPNGNKYIQMKSKSFNKEIKDGRITKSSAHKLLTSYNTSAEVKDVIDSSIWFENDCVSDKIVEESMFQSNLGRVFTLLRVADEDDISDLEWDF</sequence>
<name>A0ABR8Q4S8_9CLOT</name>
<reference evidence="2 3" key="1">
    <citation type="submission" date="2020-08" db="EMBL/GenBank/DDBJ databases">
        <title>A Genomic Blueprint of the Chicken Gut Microbiome.</title>
        <authorList>
            <person name="Gilroy R."/>
            <person name="Ravi A."/>
            <person name="Getino M."/>
            <person name="Pursley I."/>
            <person name="Horton D.L."/>
            <person name="Alikhan N.-F."/>
            <person name="Baker D."/>
            <person name="Gharbi K."/>
            <person name="Hall N."/>
            <person name="Watson M."/>
            <person name="Adriaenssens E.M."/>
            <person name="Foster-Nyarko E."/>
            <person name="Jarju S."/>
            <person name="Secka A."/>
            <person name="Antonio M."/>
            <person name="Oren A."/>
            <person name="Chaudhuri R."/>
            <person name="La Ragione R.M."/>
            <person name="Hildebrand F."/>
            <person name="Pallen M.J."/>
        </authorList>
    </citation>
    <scope>NUCLEOTIDE SEQUENCE [LARGE SCALE GENOMIC DNA]</scope>
    <source>
        <strain evidence="2 3">Sa3CUN1</strain>
    </source>
</reference>
<dbReference type="Gene3D" id="1.10.10.2910">
    <property type="match status" value="1"/>
</dbReference>
<dbReference type="RefSeq" id="WP_207729457.1">
    <property type="nucleotide sequence ID" value="NZ_JACSQZ010000032.1"/>
</dbReference>
<accession>A0ABR8Q4S8</accession>
<evidence type="ECO:0000259" key="1">
    <source>
        <dbReference type="Pfam" id="PF06114"/>
    </source>
</evidence>
<comment type="caution">
    <text evidence="2">The sequence shown here is derived from an EMBL/GenBank/DDBJ whole genome shotgun (WGS) entry which is preliminary data.</text>
</comment>
<gene>
    <name evidence="2" type="ORF">H9660_09655</name>
</gene>
<keyword evidence="3" id="KW-1185">Reference proteome</keyword>
<dbReference type="Pfam" id="PF06114">
    <property type="entry name" value="Peptidase_M78"/>
    <property type="match status" value="1"/>
</dbReference>
<protein>
    <submittedName>
        <fullName evidence="2">ImmA/IrrE family metallo-endopeptidase</fullName>
    </submittedName>
</protein>
<evidence type="ECO:0000313" key="2">
    <source>
        <dbReference type="EMBL" id="MBD7915413.1"/>
    </source>
</evidence>
<dbReference type="Proteomes" id="UP000640335">
    <property type="component" value="Unassembled WGS sequence"/>
</dbReference>
<dbReference type="InterPro" id="IPR010359">
    <property type="entry name" value="IrrE_HExxH"/>
</dbReference>
<feature type="domain" description="IrrE N-terminal-like" evidence="1">
    <location>
        <begin position="28"/>
        <end position="153"/>
    </location>
</feature>
<dbReference type="EMBL" id="JACSQZ010000032">
    <property type="protein sequence ID" value="MBD7915413.1"/>
    <property type="molecule type" value="Genomic_DNA"/>
</dbReference>
<proteinExistence type="predicted"/>
<dbReference type="InterPro" id="IPR052345">
    <property type="entry name" value="Rad_response_metalloprotease"/>
</dbReference>